<accession>A0A426XN07</accession>
<sequence>MTNSLNQKRRGEREAIDIDTRTDLTFVGGDHRDGKEEEEERQRHRFRLLSPNRRQAADESLSRSNGKPLFSLTEGRRAEGAEDGDGWGVRRGANRGKVMHFIQVGRRCFGIVGTRFVHQSGVRSDQRSCLGDGLVGAAGGGSRLRLFWFHLEAQGLGSCRFGICSGTEWGVSEEDKSPSVERCPARITRPRSS</sequence>
<feature type="compositionally biased region" description="Basic and acidic residues" evidence="1">
    <location>
        <begin position="9"/>
        <end position="22"/>
    </location>
</feature>
<protein>
    <submittedName>
        <fullName evidence="2">Uncharacterized protein</fullName>
    </submittedName>
</protein>
<dbReference type="Proteomes" id="UP000287651">
    <property type="component" value="Unassembled WGS sequence"/>
</dbReference>
<feature type="region of interest" description="Disordered" evidence="1">
    <location>
        <begin position="171"/>
        <end position="193"/>
    </location>
</feature>
<dbReference type="EMBL" id="AMZH03019032">
    <property type="protein sequence ID" value="RRT40877.1"/>
    <property type="molecule type" value="Genomic_DNA"/>
</dbReference>
<evidence type="ECO:0000256" key="1">
    <source>
        <dbReference type="SAM" id="MobiDB-lite"/>
    </source>
</evidence>
<evidence type="ECO:0000313" key="2">
    <source>
        <dbReference type="EMBL" id="RRT40877.1"/>
    </source>
</evidence>
<dbReference type="AlphaFoldDB" id="A0A426XN07"/>
<feature type="region of interest" description="Disordered" evidence="1">
    <location>
        <begin position="1"/>
        <end position="90"/>
    </location>
</feature>
<name>A0A426XN07_ENSVE</name>
<organism evidence="2 3">
    <name type="scientific">Ensete ventricosum</name>
    <name type="common">Abyssinian banana</name>
    <name type="synonym">Musa ensete</name>
    <dbReference type="NCBI Taxonomy" id="4639"/>
    <lineage>
        <taxon>Eukaryota</taxon>
        <taxon>Viridiplantae</taxon>
        <taxon>Streptophyta</taxon>
        <taxon>Embryophyta</taxon>
        <taxon>Tracheophyta</taxon>
        <taxon>Spermatophyta</taxon>
        <taxon>Magnoliopsida</taxon>
        <taxon>Liliopsida</taxon>
        <taxon>Zingiberales</taxon>
        <taxon>Musaceae</taxon>
        <taxon>Ensete</taxon>
    </lineage>
</organism>
<comment type="caution">
    <text evidence="2">The sequence shown here is derived from an EMBL/GenBank/DDBJ whole genome shotgun (WGS) entry which is preliminary data.</text>
</comment>
<evidence type="ECO:0000313" key="3">
    <source>
        <dbReference type="Proteomes" id="UP000287651"/>
    </source>
</evidence>
<gene>
    <name evidence="2" type="ORF">B296_00045269</name>
</gene>
<reference evidence="2 3" key="1">
    <citation type="journal article" date="2014" name="Agronomy (Basel)">
        <title>A Draft Genome Sequence for Ensete ventricosum, the Drought-Tolerant Tree Against Hunger.</title>
        <authorList>
            <person name="Harrison J."/>
            <person name="Moore K.A."/>
            <person name="Paszkiewicz K."/>
            <person name="Jones T."/>
            <person name="Grant M."/>
            <person name="Ambacheew D."/>
            <person name="Muzemil S."/>
            <person name="Studholme D.J."/>
        </authorList>
    </citation>
    <scope>NUCLEOTIDE SEQUENCE [LARGE SCALE GENOMIC DNA]</scope>
</reference>
<proteinExistence type="predicted"/>